<dbReference type="AlphaFoldDB" id="A0AAI8DHA6"/>
<dbReference type="CDD" id="cd13671">
    <property type="entry name" value="PBP2_TRAP_SBP_like_3"/>
    <property type="match status" value="1"/>
</dbReference>
<dbReference type="GeneID" id="48592421"/>
<evidence type="ECO:0000313" key="3">
    <source>
        <dbReference type="EMBL" id="ASE33757.1"/>
    </source>
</evidence>
<dbReference type="InterPro" id="IPR038404">
    <property type="entry name" value="TRAP_DctP_sf"/>
</dbReference>
<evidence type="ECO:0000313" key="4">
    <source>
        <dbReference type="Proteomes" id="UP000197058"/>
    </source>
</evidence>
<dbReference type="GO" id="GO:0030288">
    <property type="term" value="C:outer membrane-bounded periplasmic space"/>
    <property type="evidence" value="ECO:0007669"/>
    <property type="project" value="InterPro"/>
</dbReference>
<dbReference type="PANTHER" id="PTHR33376">
    <property type="match status" value="1"/>
</dbReference>
<dbReference type="SUPFAM" id="SSF53850">
    <property type="entry name" value="Periplasmic binding protein-like II"/>
    <property type="match status" value="1"/>
</dbReference>
<dbReference type="InterPro" id="IPR018389">
    <property type="entry name" value="DctP_fam"/>
</dbReference>
<keyword evidence="1 2" id="KW-0732">Signal</keyword>
<dbReference type="GO" id="GO:0055085">
    <property type="term" value="P:transmembrane transport"/>
    <property type="evidence" value="ECO:0007669"/>
    <property type="project" value="InterPro"/>
</dbReference>
<dbReference type="PIRSF" id="PIRSF006470">
    <property type="entry name" value="DctB"/>
    <property type="match status" value="1"/>
</dbReference>
<dbReference type="InterPro" id="IPR004682">
    <property type="entry name" value="TRAP_DctP"/>
</dbReference>
<dbReference type="Pfam" id="PF03480">
    <property type="entry name" value="DctP"/>
    <property type="match status" value="1"/>
</dbReference>
<dbReference type="GO" id="GO:0030246">
    <property type="term" value="F:carbohydrate binding"/>
    <property type="evidence" value="ECO:0007669"/>
    <property type="project" value="TreeGrafter"/>
</dbReference>
<evidence type="ECO:0000256" key="1">
    <source>
        <dbReference type="ARBA" id="ARBA00022729"/>
    </source>
</evidence>
<reference evidence="4" key="1">
    <citation type="submission" date="2017-06" db="EMBL/GenBank/DDBJ databases">
        <title>FDA dAtabase for Regulatory Grade micrObial Sequences (FDA-ARGOS): Supporting development and validation of Infectious Disease Dx tests.</title>
        <authorList>
            <person name="Goldberg B."/>
            <person name="Campos J."/>
            <person name="Tallon L."/>
            <person name="Sadzewicz L."/>
            <person name="Sengamalay N."/>
            <person name="Ott S."/>
            <person name="Godinez A."/>
            <person name="Nagaraj S."/>
            <person name="Vavikolanu K."/>
            <person name="Nadendla S."/>
            <person name="George J."/>
            <person name="Geyer C."/>
            <person name="Sichtig H."/>
        </authorList>
    </citation>
    <scope>NUCLEOTIDE SEQUENCE [LARGE SCALE GENOMIC DNA]</scope>
    <source>
        <strain evidence="4">FDAARGOS_285</strain>
    </source>
</reference>
<name>A0AAI8DHA6_MAMSC</name>
<gene>
    <name evidence="3" type="ORF">CEP64_03945</name>
</gene>
<feature type="signal peptide" evidence="2">
    <location>
        <begin position="1"/>
        <end position="23"/>
    </location>
</feature>
<dbReference type="KEGG" id="sscu:CEP64_03945"/>
<dbReference type="PANTHER" id="PTHR33376:SF2">
    <property type="entry name" value="DICARBOXYLATE-BINDING PERIPLASMIC PROTEIN"/>
    <property type="match status" value="1"/>
</dbReference>
<dbReference type="NCBIfam" id="NF037995">
    <property type="entry name" value="TRAP_S1"/>
    <property type="match status" value="1"/>
</dbReference>
<dbReference type="EMBL" id="CP022046">
    <property type="protein sequence ID" value="ASE33757.1"/>
    <property type="molecule type" value="Genomic_DNA"/>
</dbReference>
<protein>
    <submittedName>
        <fullName evidence="3">TRAP transporter substrate-binding protein DctP</fullName>
    </submittedName>
</protein>
<dbReference type="Gene3D" id="3.40.190.170">
    <property type="entry name" value="Bacterial extracellular solute-binding protein, family 7"/>
    <property type="match status" value="1"/>
</dbReference>
<dbReference type="RefSeq" id="WP_048539826.1">
    <property type="nucleotide sequence ID" value="NZ_CAJVGN010000001.1"/>
</dbReference>
<organism evidence="3 4">
    <name type="scientific">Mammaliicoccus sciuri</name>
    <name type="common">Staphylococcus sciuri</name>
    <dbReference type="NCBI Taxonomy" id="1296"/>
    <lineage>
        <taxon>Bacteria</taxon>
        <taxon>Bacillati</taxon>
        <taxon>Bacillota</taxon>
        <taxon>Bacilli</taxon>
        <taxon>Bacillales</taxon>
        <taxon>Staphylococcaceae</taxon>
        <taxon>Mammaliicoccus</taxon>
    </lineage>
</organism>
<dbReference type="NCBIfam" id="TIGR00787">
    <property type="entry name" value="dctP"/>
    <property type="match status" value="1"/>
</dbReference>
<dbReference type="Proteomes" id="UP000197058">
    <property type="component" value="Chromosome"/>
</dbReference>
<feature type="chain" id="PRO_5042472076" evidence="2">
    <location>
        <begin position="24"/>
        <end position="333"/>
    </location>
</feature>
<accession>A0AAI8DHA6</accession>
<evidence type="ECO:0000256" key="2">
    <source>
        <dbReference type="SAM" id="SignalP"/>
    </source>
</evidence>
<proteinExistence type="predicted"/>
<sequence length="333" mass="37725">MKKILLLIVSVFIVLYGCQQSDAQDKDVKTLTLAHNQSTTHPVHKSLEEFKKEVERKSHGKLKIKIYANGQLGSEREAIEMTQTNAIQFTKVSASALESFSESYSLFSMPYLFKSQDSFRSIMKKPEVQNSFFNTTKDNGFVGITYYDAGLRNIYTKDREIKTNKDLHGLKTRVQPSKTSVELIKSLGGTPTPMAFGEVYTALQSGVIDAAENNETALTDNKHGEVAKNYYNTEHAIVPDILIMNKDAYNDLSKEEKGWIKSAARSSTEKHEVIWDKAIKEGIKTAKEDMNVKFHDVDKSSFKKAVKPLQEEFKNNKGTEKQYKLIKEAEQNE</sequence>
<dbReference type="PROSITE" id="PS51257">
    <property type="entry name" value="PROKAR_LIPOPROTEIN"/>
    <property type="match status" value="1"/>
</dbReference>